<reference evidence="1 2" key="1">
    <citation type="journal article" date="2022" name="Allergy">
        <title>Genome assembly and annotation of Periplaneta americana reveal a comprehensive cockroach allergen profile.</title>
        <authorList>
            <person name="Wang L."/>
            <person name="Xiong Q."/>
            <person name="Saelim N."/>
            <person name="Wang L."/>
            <person name="Nong W."/>
            <person name="Wan A.T."/>
            <person name="Shi M."/>
            <person name="Liu X."/>
            <person name="Cao Q."/>
            <person name="Hui J.H.L."/>
            <person name="Sookrung N."/>
            <person name="Leung T.F."/>
            <person name="Tungtrongchitr A."/>
            <person name="Tsui S.K.W."/>
        </authorList>
    </citation>
    <scope>NUCLEOTIDE SEQUENCE [LARGE SCALE GENOMIC DNA]</scope>
    <source>
        <strain evidence="1">PWHHKU_190912</strain>
    </source>
</reference>
<dbReference type="EMBL" id="JAJSOF020000033">
    <property type="protein sequence ID" value="KAJ4429757.1"/>
    <property type="molecule type" value="Genomic_DNA"/>
</dbReference>
<organism evidence="1 2">
    <name type="scientific">Periplaneta americana</name>
    <name type="common">American cockroach</name>
    <name type="synonym">Blatta americana</name>
    <dbReference type="NCBI Taxonomy" id="6978"/>
    <lineage>
        <taxon>Eukaryota</taxon>
        <taxon>Metazoa</taxon>
        <taxon>Ecdysozoa</taxon>
        <taxon>Arthropoda</taxon>
        <taxon>Hexapoda</taxon>
        <taxon>Insecta</taxon>
        <taxon>Pterygota</taxon>
        <taxon>Neoptera</taxon>
        <taxon>Polyneoptera</taxon>
        <taxon>Dictyoptera</taxon>
        <taxon>Blattodea</taxon>
        <taxon>Blattoidea</taxon>
        <taxon>Blattidae</taxon>
        <taxon>Blattinae</taxon>
        <taxon>Periplaneta</taxon>
    </lineage>
</organism>
<accession>A0ABQ8S7S6</accession>
<gene>
    <name evidence="1" type="ORF">ANN_21961</name>
</gene>
<proteinExistence type="predicted"/>
<sequence>MAGLFEGGNEPPGSLKAIYVDDPNEFVSATYSTSLHSSEKGKEKNLQAFHGNLTEKKKKFKVTKGPRLGSERSALYSSIDITSYVLRLAFSDVIVNTNLGESGNIGHRVITDRKASCYGTTDIIERIPNLSAEQSVGITVFRIPPMTSLMLHRCRTGAINLQRW</sequence>
<evidence type="ECO:0000313" key="2">
    <source>
        <dbReference type="Proteomes" id="UP001148838"/>
    </source>
</evidence>
<dbReference type="Proteomes" id="UP001148838">
    <property type="component" value="Unassembled WGS sequence"/>
</dbReference>
<evidence type="ECO:0000313" key="1">
    <source>
        <dbReference type="EMBL" id="KAJ4429757.1"/>
    </source>
</evidence>
<comment type="caution">
    <text evidence="1">The sequence shown here is derived from an EMBL/GenBank/DDBJ whole genome shotgun (WGS) entry which is preliminary data.</text>
</comment>
<keyword evidence="2" id="KW-1185">Reference proteome</keyword>
<name>A0ABQ8S7S6_PERAM</name>
<protein>
    <submittedName>
        <fullName evidence="1">Uncharacterized protein</fullName>
    </submittedName>
</protein>